<comment type="caution">
    <text evidence="1">The sequence shown here is derived from an EMBL/GenBank/DDBJ whole genome shotgun (WGS) entry which is preliminary data.</text>
</comment>
<name>A0A1J1GQN5_PLAGA</name>
<reference evidence="1" key="1">
    <citation type="submission" date="2015-04" db="EMBL/GenBank/DDBJ databases">
        <authorList>
            <consortium name="Pathogen Informatics"/>
        </authorList>
    </citation>
    <scope>NUCLEOTIDE SEQUENCE [LARGE SCALE GENOMIC DNA]</scope>
    <source>
        <strain evidence="1">8A</strain>
    </source>
</reference>
<dbReference type="AlphaFoldDB" id="A0A1J1GQN5"/>
<dbReference type="OrthoDB" id="384364at2759"/>
<proteinExistence type="predicted"/>
<sequence>MKIIKIISICLYSINQYYNLKKYKLKYIKYPEIKLIRKLAELFDIKDEDIINDSGFSIKEVQLLHNLNDTRYEDTPVKGHFEDPRELIIKLIDMLFLDNYKKCMEKHKTYVNHTYRTLESLRKESLTFFQSSLANAKKHIKTIFMDHQINRDELYMYEGLDVVLQYDEVNTRVFINRMDAFKYLDKMRFNRELSFNVEEMLQYFAKLLEKNQKRLHNFGEKIYLIDKYISTHLGLRANRFPLKYTSGRHREVTVLNNYMDNSVKELHNKIFGDKKEKIIKSKTSFKVDVKYLSSFFQDSILILDFNINESVHTLFVKLNKILKGDIKCLITFISYIFEIERSRNKFILDNIKSKIDEKLFMNMFLYDIYDLYLQEEKDIINSRNIFKEFIKTTYGFDIDSSSIKSLVNKLYGSINSTEILELFDYIVKILLYKKQIEEYLNFTNFLKEVSEENMSKMKKFMRYVFKWGEGIAYIPKNSSHRVVSQFLQIYEKNHFFNNLYRINQPLKLSLKASKDLILRYTVLSDLLYFLNKELVRLRNSSYISEEEKKQNENTILFFMYTINKFNEQGILFQN</sequence>
<dbReference type="GeneID" id="39729829"/>
<dbReference type="Proteomes" id="UP000220797">
    <property type="component" value="Unassembled WGS sequence"/>
</dbReference>
<accession>A0A1J1GQN5</accession>
<organism evidence="1 2">
    <name type="scientific">Plasmodium gallinaceum</name>
    <dbReference type="NCBI Taxonomy" id="5849"/>
    <lineage>
        <taxon>Eukaryota</taxon>
        <taxon>Sar</taxon>
        <taxon>Alveolata</taxon>
        <taxon>Apicomplexa</taxon>
        <taxon>Aconoidasida</taxon>
        <taxon>Haemosporida</taxon>
        <taxon>Plasmodiidae</taxon>
        <taxon>Plasmodium</taxon>
        <taxon>Plasmodium (Haemamoeba)</taxon>
    </lineage>
</organism>
<dbReference type="EMBL" id="CVMV01000019">
    <property type="protein sequence ID" value="CRG93599.1"/>
    <property type="molecule type" value="Genomic_DNA"/>
</dbReference>
<evidence type="ECO:0000313" key="2">
    <source>
        <dbReference type="Proteomes" id="UP000220797"/>
    </source>
</evidence>
<protein>
    <submittedName>
        <fullName evidence="1">Fam-f protein</fullName>
    </submittedName>
</protein>
<keyword evidence="2" id="KW-1185">Reference proteome</keyword>
<gene>
    <name evidence="1" type="ORF">PGAL8A_00130400</name>
</gene>
<evidence type="ECO:0000313" key="1">
    <source>
        <dbReference type="EMBL" id="CRG93599.1"/>
    </source>
</evidence>
<dbReference type="VEuPathDB" id="PlasmoDB:PGAL8A_00130400"/>
<dbReference type="RefSeq" id="XP_028526421.1">
    <property type="nucleotide sequence ID" value="XM_028674829.1"/>
</dbReference>